<accession>A0ABW0V3J3</accession>
<gene>
    <name evidence="2" type="ORF">ACFPZF_03450</name>
</gene>
<evidence type="ECO:0000313" key="2">
    <source>
        <dbReference type="EMBL" id="MFC5640408.1"/>
    </source>
</evidence>
<dbReference type="InterPro" id="IPR001242">
    <property type="entry name" value="Condensation_dom"/>
</dbReference>
<dbReference type="RefSeq" id="WP_346141421.1">
    <property type="nucleotide sequence ID" value="NZ_BAAAUA010000004.1"/>
</dbReference>
<proteinExistence type="predicted"/>
<keyword evidence="3" id="KW-1185">Reference proteome</keyword>
<feature type="domain" description="Condensation" evidence="1">
    <location>
        <begin position="18"/>
        <end position="447"/>
    </location>
</feature>
<dbReference type="EMBL" id="JBHSOC010000004">
    <property type="protein sequence ID" value="MFC5640408.1"/>
    <property type="molecule type" value="Genomic_DNA"/>
</dbReference>
<sequence length="457" mass="50528">MIRRNSAPATDGEPTVGQEALWLLQNLAPDCAAYNVTAALRLHFPVDADLLEAAVRATASGHRLLDAVFACDPDGRLRRRPGNAATAPGLFERHEPGLDDGPELRAYALELTRRPFRLDCEPPIRAALLRPRTGPDILLAQAHHIVADNISQLLICQEILSHYAALADGRRHPTRDDGAAFDAFARRAREHLASPRAERSGTYWRRELAGLTEHTALPADLPRPPHYRYQGAELDVELEPELTADLGEAVAGRNVTTFAYLLAVFALLLHRHGGQQDFLVGYPVTQRRGEDLREAVGYFVNTLPLRVRIGPEDSFDTLLDTVAAGLWRALLHREHPFALLSRQTDLPRDPARPGPLPALFVFNEPGEDDPLAAALEPGRRIEYAGLTAEEYYLPQQQGQFELTLQVTRRAATTRATLKYNTSLFSPHAAARLAEDYRALLRAAVGNTLPPTCADLRK</sequence>
<dbReference type="PANTHER" id="PTHR45527">
    <property type="entry name" value="NONRIBOSOMAL PEPTIDE SYNTHETASE"/>
    <property type="match status" value="1"/>
</dbReference>
<dbReference type="InterPro" id="IPR023213">
    <property type="entry name" value="CAT-like_dom_sf"/>
</dbReference>
<dbReference type="SUPFAM" id="SSF52777">
    <property type="entry name" value="CoA-dependent acyltransferases"/>
    <property type="match status" value="2"/>
</dbReference>
<name>A0ABW0V3J3_9ACTN</name>
<reference evidence="3" key="1">
    <citation type="journal article" date="2019" name="Int. J. Syst. Evol. Microbiol.">
        <title>The Global Catalogue of Microorganisms (GCM) 10K type strain sequencing project: providing services to taxonomists for standard genome sequencing and annotation.</title>
        <authorList>
            <consortium name="The Broad Institute Genomics Platform"/>
            <consortium name="The Broad Institute Genome Sequencing Center for Infectious Disease"/>
            <person name="Wu L."/>
            <person name="Ma J."/>
        </authorList>
    </citation>
    <scope>NUCLEOTIDE SEQUENCE [LARGE SCALE GENOMIC DNA]</scope>
    <source>
        <strain evidence="3">CGMCC 4.1622</strain>
    </source>
</reference>
<dbReference type="Proteomes" id="UP001596066">
    <property type="component" value="Unassembled WGS sequence"/>
</dbReference>
<dbReference type="Gene3D" id="3.30.559.30">
    <property type="entry name" value="Nonribosomal peptide synthetase, condensation domain"/>
    <property type="match status" value="1"/>
</dbReference>
<evidence type="ECO:0000259" key="1">
    <source>
        <dbReference type="Pfam" id="PF00668"/>
    </source>
</evidence>
<dbReference type="Pfam" id="PF00668">
    <property type="entry name" value="Condensation"/>
    <property type="match status" value="1"/>
</dbReference>
<dbReference type="Gene3D" id="3.30.559.10">
    <property type="entry name" value="Chloramphenicol acetyltransferase-like domain"/>
    <property type="match status" value="1"/>
</dbReference>
<dbReference type="PANTHER" id="PTHR45527:SF1">
    <property type="entry name" value="FATTY ACID SYNTHASE"/>
    <property type="match status" value="1"/>
</dbReference>
<organism evidence="2 3">
    <name type="scientific">Kitasatospora cinereorecta</name>
    <dbReference type="NCBI Taxonomy" id="285560"/>
    <lineage>
        <taxon>Bacteria</taxon>
        <taxon>Bacillati</taxon>
        <taxon>Actinomycetota</taxon>
        <taxon>Actinomycetes</taxon>
        <taxon>Kitasatosporales</taxon>
        <taxon>Streptomycetaceae</taxon>
        <taxon>Kitasatospora</taxon>
    </lineage>
</organism>
<protein>
    <submittedName>
        <fullName evidence="2">Condensation domain-containing protein</fullName>
    </submittedName>
</protein>
<comment type="caution">
    <text evidence="2">The sequence shown here is derived from an EMBL/GenBank/DDBJ whole genome shotgun (WGS) entry which is preliminary data.</text>
</comment>
<evidence type="ECO:0000313" key="3">
    <source>
        <dbReference type="Proteomes" id="UP001596066"/>
    </source>
</evidence>